<evidence type="ECO:0000256" key="2">
    <source>
        <dbReference type="ARBA" id="ARBA00010992"/>
    </source>
</evidence>
<dbReference type="PANTHER" id="PTHR23500">
    <property type="entry name" value="SOLUTE CARRIER FAMILY 2, FACILITATED GLUCOSE TRANSPORTER"/>
    <property type="match status" value="1"/>
</dbReference>
<dbReference type="AlphaFoldDB" id="A0A803N0N1"/>
<feature type="transmembrane region" description="Helical" evidence="7">
    <location>
        <begin position="29"/>
        <end position="48"/>
    </location>
</feature>
<accession>A0A803N0N1</accession>
<dbReference type="Pfam" id="PF00083">
    <property type="entry name" value="Sugar_tr"/>
    <property type="match status" value="2"/>
</dbReference>
<dbReference type="InterPro" id="IPR045262">
    <property type="entry name" value="STP/PLT_plant"/>
</dbReference>
<sequence>MVPFLRKFFPLEKSGDAKTNMYCMYDSQALTSFTSFLYIAGLAASLVASRITAKFGRKFTMVLSGCTILLGAAVNGASQNIAMLIIGCILLGFGVGFTNQSIGFGSDSALIAAIILAFLFLSIHPEDHSGRSSSSNNSWFRWSWGPLSWLVPSEIFPLNIRPTGQSISVAVNFATTFVLSQTFLSMLCCFKFGAFFFYAGWIVIKTIFIALFLPETKGIPLDSMHIVWNQHWYWHKFVKQEP</sequence>
<evidence type="ECO:0000256" key="4">
    <source>
        <dbReference type="ARBA" id="ARBA00022692"/>
    </source>
</evidence>
<organism evidence="8 9">
    <name type="scientific">Chenopodium quinoa</name>
    <name type="common">Quinoa</name>
    <dbReference type="NCBI Taxonomy" id="63459"/>
    <lineage>
        <taxon>Eukaryota</taxon>
        <taxon>Viridiplantae</taxon>
        <taxon>Streptophyta</taxon>
        <taxon>Embryophyta</taxon>
        <taxon>Tracheophyta</taxon>
        <taxon>Spermatophyta</taxon>
        <taxon>Magnoliopsida</taxon>
        <taxon>eudicotyledons</taxon>
        <taxon>Gunneridae</taxon>
        <taxon>Pentapetalae</taxon>
        <taxon>Caryophyllales</taxon>
        <taxon>Chenopodiaceae</taxon>
        <taxon>Chenopodioideae</taxon>
        <taxon>Atripliceae</taxon>
        <taxon>Chenopodium</taxon>
    </lineage>
</organism>
<dbReference type="Gene3D" id="1.20.1250.20">
    <property type="entry name" value="MFS general substrate transporter like domains"/>
    <property type="match status" value="2"/>
</dbReference>
<dbReference type="Gramene" id="AUR62038515-RA">
    <property type="protein sequence ID" value="AUR62038515-RA:cds"/>
    <property type="gene ID" value="AUR62038515"/>
</dbReference>
<feature type="transmembrane region" description="Helical" evidence="7">
    <location>
        <begin position="104"/>
        <end position="123"/>
    </location>
</feature>
<keyword evidence="4 7" id="KW-0812">Transmembrane</keyword>
<evidence type="ECO:0000256" key="6">
    <source>
        <dbReference type="ARBA" id="ARBA00023136"/>
    </source>
</evidence>
<dbReference type="GO" id="GO:0015144">
    <property type="term" value="F:carbohydrate transmembrane transporter activity"/>
    <property type="evidence" value="ECO:0007669"/>
    <property type="project" value="InterPro"/>
</dbReference>
<dbReference type="InterPro" id="IPR036259">
    <property type="entry name" value="MFS_trans_sf"/>
</dbReference>
<dbReference type="OMA" id="AVWIAVM"/>
<dbReference type="SUPFAM" id="SSF103473">
    <property type="entry name" value="MFS general substrate transporter"/>
    <property type="match status" value="2"/>
</dbReference>
<feature type="transmembrane region" description="Helical" evidence="7">
    <location>
        <begin position="80"/>
        <end position="97"/>
    </location>
</feature>
<reference evidence="8" key="2">
    <citation type="submission" date="2021-03" db="UniProtKB">
        <authorList>
            <consortium name="EnsemblPlants"/>
        </authorList>
    </citation>
    <scope>IDENTIFICATION</scope>
</reference>
<dbReference type="InterPro" id="IPR005828">
    <property type="entry name" value="MFS_sugar_transport-like"/>
</dbReference>
<name>A0A803N0N1_CHEQI</name>
<comment type="subcellular location">
    <subcellularLocation>
        <location evidence="1">Membrane</location>
    </subcellularLocation>
</comment>
<evidence type="ECO:0000313" key="9">
    <source>
        <dbReference type="Proteomes" id="UP000596660"/>
    </source>
</evidence>
<dbReference type="EnsemblPlants" id="AUR62038515-RA">
    <property type="protein sequence ID" value="AUR62038515-RA:cds"/>
    <property type="gene ID" value="AUR62038515"/>
</dbReference>
<keyword evidence="9" id="KW-1185">Reference proteome</keyword>
<dbReference type="GO" id="GO:0016020">
    <property type="term" value="C:membrane"/>
    <property type="evidence" value="ECO:0007669"/>
    <property type="project" value="UniProtKB-SubCell"/>
</dbReference>
<proteinExistence type="inferred from homology"/>
<dbReference type="PANTHER" id="PTHR23500:SF44">
    <property type="entry name" value="SUGAR TRANSPORT PROTEIN 5"/>
    <property type="match status" value="1"/>
</dbReference>
<evidence type="ECO:0008006" key="10">
    <source>
        <dbReference type="Google" id="ProtNLM"/>
    </source>
</evidence>
<evidence type="ECO:0000256" key="3">
    <source>
        <dbReference type="ARBA" id="ARBA00022448"/>
    </source>
</evidence>
<evidence type="ECO:0000313" key="8">
    <source>
        <dbReference type="EnsemblPlants" id="AUR62038515-RA:cds"/>
    </source>
</evidence>
<comment type="similarity">
    <text evidence="2">Belongs to the major facilitator superfamily. Sugar transporter (TC 2.A.1.1) family.</text>
</comment>
<evidence type="ECO:0000256" key="7">
    <source>
        <dbReference type="SAM" id="Phobius"/>
    </source>
</evidence>
<evidence type="ECO:0000256" key="5">
    <source>
        <dbReference type="ARBA" id="ARBA00022989"/>
    </source>
</evidence>
<keyword evidence="3" id="KW-0813">Transport</keyword>
<reference evidence="8" key="1">
    <citation type="journal article" date="2017" name="Nature">
        <title>The genome of Chenopodium quinoa.</title>
        <authorList>
            <person name="Jarvis D.E."/>
            <person name="Ho Y.S."/>
            <person name="Lightfoot D.J."/>
            <person name="Schmoeckel S.M."/>
            <person name="Li B."/>
            <person name="Borm T.J.A."/>
            <person name="Ohyanagi H."/>
            <person name="Mineta K."/>
            <person name="Michell C.T."/>
            <person name="Saber N."/>
            <person name="Kharbatia N.M."/>
            <person name="Rupper R.R."/>
            <person name="Sharp A.R."/>
            <person name="Dally N."/>
            <person name="Boughton B.A."/>
            <person name="Woo Y.H."/>
            <person name="Gao G."/>
            <person name="Schijlen E.G.W.M."/>
            <person name="Guo X."/>
            <person name="Momin A.A."/>
            <person name="Negrao S."/>
            <person name="Al-Babili S."/>
            <person name="Gehring C."/>
            <person name="Roessner U."/>
            <person name="Jung C."/>
            <person name="Murphy K."/>
            <person name="Arold S.T."/>
            <person name="Gojobori T."/>
            <person name="van der Linden C.G."/>
            <person name="van Loo E.N."/>
            <person name="Jellen E.N."/>
            <person name="Maughan P.J."/>
            <person name="Tester M."/>
        </authorList>
    </citation>
    <scope>NUCLEOTIDE SEQUENCE [LARGE SCALE GENOMIC DNA]</scope>
    <source>
        <strain evidence="8">cv. PI 614886</strain>
    </source>
</reference>
<feature type="transmembrane region" description="Helical" evidence="7">
    <location>
        <begin position="192"/>
        <end position="213"/>
    </location>
</feature>
<evidence type="ECO:0000256" key="1">
    <source>
        <dbReference type="ARBA" id="ARBA00004370"/>
    </source>
</evidence>
<dbReference type="Proteomes" id="UP000596660">
    <property type="component" value="Unplaced"/>
</dbReference>
<protein>
    <recommendedName>
        <fullName evidence="10">Major facilitator superfamily (MFS) profile domain-containing protein</fullName>
    </recommendedName>
</protein>
<keyword evidence="5 7" id="KW-1133">Transmembrane helix</keyword>
<keyword evidence="6 7" id="KW-0472">Membrane</keyword>